<feature type="transmembrane region" description="Helical" evidence="1">
    <location>
        <begin position="85"/>
        <end position="105"/>
    </location>
</feature>
<feature type="transmembrane region" description="Helical" evidence="1">
    <location>
        <begin position="57"/>
        <end position="73"/>
    </location>
</feature>
<keyword evidence="1" id="KW-0812">Transmembrane</keyword>
<feature type="transmembrane region" description="Helical" evidence="1">
    <location>
        <begin position="16"/>
        <end position="37"/>
    </location>
</feature>
<keyword evidence="3" id="KW-1185">Reference proteome</keyword>
<evidence type="ECO:0000313" key="2">
    <source>
        <dbReference type="EMBL" id="NJC69660.1"/>
    </source>
</evidence>
<feature type="transmembrane region" description="Helical" evidence="1">
    <location>
        <begin position="137"/>
        <end position="155"/>
    </location>
</feature>
<keyword evidence="1" id="KW-1133">Transmembrane helix</keyword>
<name>A0ABX0XUG7_9ACTN</name>
<feature type="transmembrane region" description="Helical" evidence="1">
    <location>
        <begin position="185"/>
        <end position="202"/>
    </location>
</feature>
<organism evidence="2 3">
    <name type="scientific">Planosporangium thailandense</name>
    <dbReference type="NCBI Taxonomy" id="765197"/>
    <lineage>
        <taxon>Bacteria</taxon>
        <taxon>Bacillati</taxon>
        <taxon>Actinomycetota</taxon>
        <taxon>Actinomycetes</taxon>
        <taxon>Micromonosporales</taxon>
        <taxon>Micromonosporaceae</taxon>
        <taxon>Planosporangium</taxon>
    </lineage>
</organism>
<accession>A0ABX0XUG7</accession>
<keyword evidence="1" id="KW-0472">Membrane</keyword>
<feature type="transmembrane region" description="Helical" evidence="1">
    <location>
        <begin position="111"/>
        <end position="130"/>
    </location>
</feature>
<feature type="transmembrane region" description="Helical" evidence="1">
    <location>
        <begin position="416"/>
        <end position="434"/>
    </location>
</feature>
<sequence length="591" mass="63361">MRTETRPTPDRRRRRIDALMVVLALAGAAWLTGGLWIGPNHRALTVNASDQALFEWMLAYASATIRHGFNPFWTNLMNAPGGVNLAVNTAVTVLGWVLAPVTLLLGPSVSFTVALTFGIAATPVAWYLLLSRSVVRSPWAALVGGLFCGFAPGLVSHANAHVNFASGYLVPLIVWRIMRLARPGHAVRGGVILGVLCAIQYSLGAETLFFTGLGSAVFLGLWLLAGHRETRAHVAAFAKGAGVTALAALALLAYPLWMQFVGPDSYHGTGFDQVTHSEDLLAYGSFPRRSLAGTLGLSGRLAPNATEENSFFGVPGLLVLIGAAVLALRPTADRARRSLAWAVAGSALLFAVLSLGPALKFDGRRTDYLLPYAALMHVPLFDSALPGRIALIVTALGGVLLALGLDRLPEVRHPRLVAAALALGLLPILPMPLLTMDRSPVPHFISSGRWQDYVRPGQTLIPAPLPSDWLPDGQRWQTAALASDGTSFRIPCGFFLGPDTDGRGRIGPQPLWMETTLSVAALTGDRPVAVTPVMQAEARAELRYWGGSVVVLPDGGYGNRWSHRHDLLLKLLTELFGAPSRVDDVWLWRVS</sequence>
<feature type="transmembrane region" description="Helical" evidence="1">
    <location>
        <begin position="310"/>
        <end position="328"/>
    </location>
</feature>
<feature type="transmembrane region" description="Helical" evidence="1">
    <location>
        <begin position="340"/>
        <end position="359"/>
    </location>
</feature>
<reference evidence="2 3" key="1">
    <citation type="submission" date="2020-03" db="EMBL/GenBank/DDBJ databases">
        <title>WGS of the type strain of Planosporangium spp.</title>
        <authorList>
            <person name="Thawai C."/>
        </authorList>
    </citation>
    <scope>NUCLEOTIDE SEQUENCE [LARGE SCALE GENOMIC DNA]</scope>
    <source>
        <strain evidence="2 3">TBRC 5610</strain>
    </source>
</reference>
<feature type="transmembrane region" description="Helical" evidence="1">
    <location>
        <begin position="237"/>
        <end position="257"/>
    </location>
</feature>
<evidence type="ECO:0000256" key="1">
    <source>
        <dbReference type="SAM" id="Phobius"/>
    </source>
</evidence>
<evidence type="ECO:0000313" key="3">
    <source>
        <dbReference type="Proteomes" id="UP000722989"/>
    </source>
</evidence>
<feature type="transmembrane region" description="Helical" evidence="1">
    <location>
        <begin position="385"/>
        <end position="404"/>
    </location>
</feature>
<gene>
    <name evidence="2" type="ORF">HC031_08000</name>
</gene>
<dbReference type="Proteomes" id="UP000722989">
    <property type="component" value="Unassembled WGS sequence"/>
</dbReference>
<dbReference type="EMBL" id="JAATVY010000004">
    <property type="protein sequence ID" value="NJC69660.1"/>
    <property type="molecule type" value="Genomic_DNA"/>
</dbReference>
<comment type="caution">
    <text evidence="2">The sequence shown here is derived from an EMBL/GenBank/DDBJ whole genome shotgun (WGS) entry which is preliminary data.</text>
</comment>
<feature type="transmembrane region" description="Helical" evidence="1">
    <location>
        <begin position="208"/>
        <end position="225"/>
    </location>
</feature>
<protein>
    <submittedName>
        <fullName evidence="2">DUF2079 domain-containing protein</fullName>
    </submittedName>
</protein>
<feature type="transmembrane region" description="Helical" evidence="1">
    <location>
        <begin position="161"/>
        <end position="178"/>
    </location>
</feature>
<proteinExistence type="predicted"/>